<keyword evidence="1" id="KW-0472">Membrane</keyword>
<evidence type="ECO:0000313" key="3">
    <source>
        <dbReference type="Proteomes" id="UP001175271"/>
    </source>
</evidence>
<evidence type="ECO:0000313" key="2">
    <source>
        <dbReference type="EMBL" id="KAK0408982.1"/>
    </source>
</evidence>
<name>A0AA39HN68_9BILA</name>
<reference evidence="2" key="1">
    <citation type="submission" date="2023-06" db="EMBL/GenBank/DDBJ databases">
        <title>Genomic analysis of the entomopathogenic nematode Steinernema hermaphroditum.</title>
        <authorList>
            <person name="Schwarz E.M."/>
            <person name="Heppert J.K."/>
            <person name="Baniya A."/>
            <person name="Schwartz H.T."/>
            <person name="Tan C.-H."/>
            <person name="Antoshechkin I."/>
            <person name="Sternberg P.W."/>
            <person name="Goodrich-Blair H."/>
            <person name="Dillman A.R."/>
        </authorList>
    </citation>
    <scope>NUCLEOTIDE SEQUENCE</scope>
    <source>
        <strain evidence="2">PS9179</strain>
        <tissue evidence="2">Whole animal</tissue>
    </source>
</reference>
<sequence length="201" mass="22411">MPSLTAISLFLRALVFLLVAASTALILIAPGSCFWVTKGSWHGYYCPPQGIVKKSMPLNVGHWSSNVNYIQKGGHGIWGQIPIMIISLIFSVPSFMFTCLKYKTGSALNGPQIIFAFIAFIVYLTLGGVETWYATGFSHMASIMKKELVEQSGSGFDVRYVIWGWVAAAILLFLCALLELIDGVLVCFRRGKYHVMYKYYR</sequence>
<comment type="caution">
    <text evidence="2">The sequence shown here is derived from an EMBL/GenBank/DDBJ whole genome shotgun (WGS) entry which is preliminary data.</text>
</comment>
<proteinExistence type="predicted"/>
<keyword evidence="1" id="KW-1133">Transmembrane helix</keyword>
<keyword evidence="3" id="KW-1185">Reference proteome</keyword>
<feature type="transmembrane region" description="Helical" evidence="1">
    <location>
        <begin position="162"/>
        <end position="188"/>
    </location>
</feature>
<dbReference type="AlphaFoldDB" id="A0AA39HN68"/>
<accession>A0AA39HN68</accession>
<dbReference type="EMBL" id="JAUCMV010000003">
    <property type="protein sequence ID" value="KAK0408982.1"/>
    <property type="molecule type" value="Genomic_DNA"/>
</dbReference>
<gene>
    <name evidence="2" type="ORF">QR680_004274</name>
</gene>
<feature type="transmembrane region" description="Helical" evidence="1">
    <location>
        <begin position="77"/>
        <end position="100"/>
    </location>
</feature>
<dbReference type="Proteomes" id="UP001175271">
    <property type="component" value="Unassembled WGS sequence"/>
</dbReference>
<feature type="transmembrane region" description="Helical" evidence="1">
    <location>
        <begin position="112"/>
        <end position="134"/>
    </location>
</feature>
<protein>
    <submittedName>
        <fullName evidence="2">Uncharacterized protein</fullName>
    </submittedName>
</protein>
<organism evidence="2 3">
    <name type="scientific">Steinernema hermaphroditum</name>
    <dbReference type="NCBI Taxonomy" id="289476"/>
    <lineage>
        <taxon>Eukaryota</taxon>
        <taxon>Metazoa</taxon>
        <taxon>Ecdysozoa</taxon>
        <taxon>Nematoda</taxon>
        <taxon>Chromadorea</taxon>
        <taxon>Rhabditida</taxon>
        <taxon>Tylenchina</taxon>
        <taxon>Panagrolaimomorpha</taxon>
        <taxon>Strongyloidoidea</taxon>
        <taxon>Steinernematidae</taxon>
        <taxon>Steinernema</taxon>
    </lineage>
</organism>
<keyword evidence="1" id="KW-0812">Transmembrane</keyword>
<evidence type="ECO:0000256" key="1">
    <source>
        <dbReference type="SAM" id="Phobius"/>
    </source>
</evidence>